<dbReference type="Proteomes" id="UP001189429">
    <property type="component" value="Unassembled WGS sequence"/>
</dbReference>
<dbReference type="Pfam" id="PF00225">
    <property type="entry name" value="Kinesin"/>
    <property type="match status" value="1"/>
</dbReference>
<comment type="caution">
    <text evidence="6">The sequence shown here is derived from an EMBL/GenBank/DDBJ whole genome shotgun (WGS) entry which is preliminary data.</text>
</comment>
<dbReference type="InterPro" id="IPR001752">
    <property type="entry name" value="Kinesin_motor_dom"/>
</dbReference>
<feature type="region of interest" description="Disordered" evidence="4">
    <location>
        <begin position="234"/>
        <end position="265"/>
    </location>
</feature>
<name>A0ABN9RR65_9DINO</name>
<evidence type="ECO:0000313" key="6">
    <source>
        <dbReference type="EMBL" id="CAK0820870.1"/>
    </source>
</evidence>
<evidence type="ECO:0000313" key="7">
    <source>
        <dbReference type="Proteomes" id="UP001189429"/>
    </source>
</evidence>
<evidence type="ECO:0000256" key="4">
    <source>
        <dbReference type="SAM" id="MobiDB-lite"/>
    </source>
</evidence>
<comment type="similarity">
    <text evidence="3">Belongs to the TRAFAC class myosin-kinesin ATPase superfamily. Kinesin family.</text>
</comment>
<feature type="compositionally biased region" description="Low complexity" evidence="4">
    <location>
        <begin position="661"/>
        <end position="685"/>
    </location>
</feature>
<dbReference type="InterPro" id="IPR036961">
    <property type="entry name" value="Kinesin_motor_dom_sf"/>
</dbReference>
<feature type="domain" description="Kinesin motor" evidence="5">
    <location>
        <begin position="1"/>
        <end position="150"/>
    </location>
</feature>
<dbReference type="SUPFAM" id="SSF52540">
    <property type="entry name" value="P-loop containing nucleoside triphosphate hydrolases"/>
    <property type="match status" value="1"/>
</dbReference>
<keyword evidence="7" id="KW-1185">Reference proteome</keyword>
<feature type="compositionally biased region" description="Basic and acidic residues" evidence="4">
    <location>
        <begin position="336"/>
        <end position="353"/>
    </location>
</feature>
<feature type="compositionally biased region" description="Polar residues" evidence="4">
    <location>
        <begin position="373"/>
        <end position="393"/>
    </location>
</feature>
<comment type="caution">
    <text evidence="3">Lacks conserved residue(s) required for the propagation of feature annotation.</text>
</comment>
<feature type="region of interest" description="Disordered" evidence="4">
    <location>
        <begin position="641"/>
        <end position="715"/>
    </location>
</feature>
<sequence>MVALGCQERMTAPTALNERSSRSHAVFSLRIERRGTSSNLTLLDLAGREQEKMTQCRGENFRELTVINRSLFHLAHCVRALTAPGGKASSPGFGKDGHWHHFRNSKLTMVLGHALAGNSHTAVVCTISPARGAYEDSVATLRFAESVKQVRTKPVLQSGRREDLVSELQSEVQRLQGDLLRARSSRAELELHLDEARAMMDHYCGRSFWQDVAQLGSPLLDAGTPEARRLSALREEGDPDYQVEPTASSSSSSGSGSRAQPSQQPPFLALSQVRAPPCPLQDGSADASRNPEDLRIAVDLIERLRSKLSDGRQTPPRASSVPRGRRLAAEVQASPAEDRQQRFDWKGLADTPKKQPASALSLDPWASYTNLSLQSEASSPRSARAGGTSNSASDPWRGGVDTAGLSVSTALTQEGAERQPEEELLWVIDAWLARPDLAPDEATGSRSSLSVVLRQLQSQLLDLRAASAKLKRAQVPECMPGAADRAGSMTARSQRSGCATPSAAGYWNPWLPGGGASECMKSARLRSTSPAPKTSAGRTPPCAPPDCNAGSGAGDKLGALLKEALVGPQDDGWHEAAAQAAAALSRQVSAQAALSPAAAAASPVSTGIRSAASVAPPRFVKASASYYAGSVSPARAARPAQLRSAQVAQRALAGPAAPQMAQPSPRLRSPAPARAAAPPLLWALPPQTPPAQPRACTPGPHGSASPRLAPRQLASPCPTPRVAAALPVLSAVAAVPVAVPALPGPAAAPTPRAAGPLAPQLRLWQALPTDGFGGDAPSPRLRTPLRQMPSPIASPSLATRLFAAGAAASPRPPSREARSASRGRAPSAPPSPAARGPGGPRADSLSASARSRSGSCKVRL</sequence>
<evidence type="ECO:0000256" key="3">
    <source>
        <dbReference type="PROSITE-ProRule" id="PRU00283"/>
    </source>
</evidence>
<feature type="compositionally biased region" description="Low complexity" evidence="4">
    <location>
        <begin position="248"/>
        <end position="257"/>
    </location>
</feature>
<dbReference type="PRINTS" id="PR00380">
    <property type="entry name" value="KINESINHEAVY"/>
</dbReference>
<dbReference type="SMART" id="SM00129">
    <property type="entry name" value="KISc"/>
    <property type="match status" value="1"/>
</dbReference>
<dbReference type="InterPro" id="IPR027417">
    <property type="entry name" value="P-loop_NTPase"/>
</dbReference>
<dbReference type="InterPro" id="IPR027640">
    <property type="entry name" value="Kinesin-like_fam"/>
</dbReference>
<proteinExistence type="inferred from homology"/>
<dbReference type="PANTHER" id="PTHR47968">
    <property type="entry name" value="CENTROMERE PROTEIN E"/>
    <property type="match status" value="1"/>
</dbReference>
<dbReference type="EMBL" id="CAUYUJ010007474">
    <property type="protein sequence ID" value="CAK0820870.1"/>
    <property type="molecule type" value="Genomic_DNA"/>
</dbReference>
<feature type="region of interest" description="Disordered" evidence="4">
    <location>
        <begin position="525"/>
        <end position="544"/>
    </location>
</feature>
<accession>A0ABN9RR65</accession>
<reference evidence="6" key="1">
    <citation type="submission" date="2023-10" db="EMBL/GenBank/DDBJ databases">
        <authorList>
            <person name="Chen Y."/>
            <person name="Shah S."/>
            <person name="Dougan E. K."/>
            <person name="Thang M."/>
            <person name="Chan C."/>
        </authorList>
    </citation>
    <scope>NUCLEOTIDE SEQUENCE [LARGE SCALE GENOMIC DNA]</scope>
</reference>
<feature type="region of interest" description="Disordered" evidence="4">
    <location>
        <begin position="768"/>
        <end position="792"/>
    </location>
</feature>
<feature type="region of interest" description="Disordered" evidence="4">
    <location>
        <begin position="805"/>
        <end position="860"/>
    </location>
</feature>
<feature type="region of interest" description="Disordered" evidence="4">
    <location>
        <begin position="307"/>
        <end position="360"/>
    </location>
</feature>
<evidence type="ECO:0000256" key="2">
    <source>
        <dbReference type="ARBA" id="ARBA00023175"/>
    </source>
</evidence>
<dbReference type="PROSITE" id="PS50067">
    <property type="entry name" value="KINESIN_MOTOR_2"/>
    <property type="match status" value="1"/>
</dbReference>
<evidence type="ECO:0000259" key="5">
    <source>
        <dbReference type="PROSITE" id="PS50067"/>
    </source>
</evidence>
<feature type="region of interest" description="Disordered" evidence="4">
    <location>
        <begin position="373"/>
        <end position="401"/>
    </location>
</feature>
<dbReference type="Gene3D" id="3.40.850.10">
    <property type="entry name" value="Kinesin motor domain"/>
    <property type="match status" value="1"/>
</dbReference>
<feature type="compositionally biased region" description="Low complexity" evidence="4">
    <location>
        <begin position="840"/>
        <end position="860"/>
    </location>
</feature>
<keyword evidence="1" id="KW-0175">Coiled coil</keyword>
<gene>
    <name evidence="6" type="ORF">PCOR1329_LOCUS22384</name>
</gene>
<organism evidence="6 7">
    <name type="scientific">Prorocentrum cordatum</name>
    <dbReference type="NCBI Taxonomy" id="2364126"/>
    <lineage>
        <taxon>Eukaryota</taxon>
        <taxon>Sar</taxon>
        <taxon>Alveolata</taxon>
        <taxon>Dinophyceae</taxon>
        <taxon>Prorocentrales</taxon>
        <taxon>Prorocentraceae</taxon>
        <taxon>Prorocentrum</taxon>
    </lineage>
</organism>
<dbReference type="PANTHER" id="PTHR47968:SF75">
    <property type="entry name" value="CENTROMERE-ASSOCIATED PROTEIN E"/>
    <property type="match status" value="1"/>
</dbReference>
<keyword evidence="2" id="KW-0505">Motor protein</keyword>
<protein>
    <recommendedName>
        <fullName evidence="5">Kinesin motor domain-containing protein</fullName>
    </recommendedName>
</protein>
<evidence type="ECO:0000256" key="1">
    <source>
        <dbReference type="ARBA" id="ARBA00023054"/>
    </source>
</evidence>